<gene>
    <name evidence="11" type="ORF">JOF53_003119</name>
</gene>
<proteinExistence type="inferred from homology"/>
<dbReference type="PANTHER" id="PTHR43077:SF8">
    <property type="entry name" value="DOXORUBICIN RESISTANCE ABC TRANSPORTER PERMEASE PROTEIN DRRB"/>
    <property type="match status" value="1"/>
</dbReference>
<evidence type="ECO:0000256" key="6">
    <source>
        <dbReference type="ARBA" id="ARBA00023136"/>
    </source>
</evidence>
<keyword evidence="3 8" id="KW-1003">Cell membrane</keyword>
<evidence type="ECO:0000313" key="12">
    <source>
        <dbReference type="Proteomes" id="UP001519363"/>
    </source>
</evidence>
<keyword evidence="6 8" id="KW-0472">Membrane</keyword>
<keyword evidence="5 8" id="KW-1133">Transmembrane helix</keyword>
<dbReference type="RefSeq" id="WP_086789118.1">
    <property type="nucleotide sequence ID" value="NZ_JAGIOO010000001.1"/>
</dbReference>
<comment type="caution">
    <text evidence="11">The sequence shown here is derived from an EMBL/GenBank/DDBJ whole genome shotgun (WGS) entry which is preliminary data.</text>
</comment>
<comment type="subcellular location">
    <subcellularLocation>
        <location evidence="1 8">Cell membrane</location>
        <topology evidence="1 8">Multi-pass membrane protein</topology>
    </subcellularLocation>
</comment>
<dbReference type="EMBL" id="JAGIOO010000001">
    <property type="protein sequence ID" value="MBP2474247.1"/>
    <property type="molecule type" value="Genomic_DNA"/>
</dbReference>
<feature type="transmembrane region" description="Helical" evidence="8">
    <location>
        <begin position="164"/>
        <end position="187"/>
    </location>
</feature>
<evidence type="ECO:0000256" key="9">
    <source>
        <dbReference type="SAM" id="MobiDB-lite"/>
    </source>
</evidence>
<feature type="transmembrane region" description="Helical" evidence="8">
    <location>
        <begin position="82"/>
        <end position="104"/>
    </location>
</feature>
<feature type="region of interest" description="Disordered" evidence="9">
    <location>
        <begin position="1"/>
        <end position="24"/>
    </location>
</feature>
<feature type="transmembrane region" description="Helical" evidence="8">
    <location>
        <begin position="141"/>
        <end position="158"/>
    </location>
</feature>
<dbReference type="PIRSF" id="PIRSF006648">
    <property type="entry name" value="DrrB"/>
    <property type="match status" value="1"/>
</dbReference>
<keyword evidence="4 8" id="KW-0812">Transmembrane</keyword>
<evidence type="ECO:0000256" key="3">
    <source>
        <dbReference type="ARBA" id="ARBA00022475"/>
    </source>
</evidence>
<dbReference type="InterPro" id="IPR047817">
    <property type="entry name" value="ABC2_TM_bact-type"/>
</dbReference>
<dbReference type="PANTHER" id="PTHR43077">
    <property type="entry name" value="TRANSPORT PERMEASE YVFS-RELATED"/>
    <property type="match status" value="1"/>
</dbReference>
<dbReference type="PROSITE" id="PS51012">
    <property type="entry name" value="ABC_TM2"/>
    <property type="match status" value="1"/>
</dbReference>
<comment type="similarity">
    <text evidence="2 8">Belongs to the ABC-2 integral membrane protein family.</text>
</comment>
<evidence type="ECO:0000256" key="1">
    <source>
        <dbReference type="ARBA" id="ARBA00004651"/>
    </source>
</evidence>
<dbReference type="Pfam" id="PF01061">
    <property type="entry name" value="ABC2_membrane"/>
    <property type="match status" value="1"/>
</dbReference>
<dbReference type="InterPro" id="IPR000412">
    <property type="entry name" value="ABC_2_transport"/>
</dbReference>
<evidence type="ECO:0000256" key="8">
    <source>
        <dbReference type="RuleBase" id="RU361157"/>
    </source>
</evidence>
<keyword evidence="7" id="KW-0046">Antibiotic resistance</keyword>
<evidence type="ECO:0000259" key="10">
    <source>
        <dbReference type="PROSITE" id="PS51012"/>
    </source>
</evidence>
<keyword evidence="8" id="KW-0813">Transport</keyword>
<accession>A0ABS5ACD2</accession>
<evidence type="ECO:0000256" key="4">
    <source>
        <dbReference type="ARBA" id="ARBA00022692"/>
    </source>
</evidence>
<reference evidence="11 12" key="1">
    <citation type="submission" date="2021-03" db="EMBL/GenBank/DDBJ databases">
        <title>Sequencing the genomes of 1000 actinobacteria strains.</title>
        <authorList>
            <person name="Klenk H.-P."/>
        </authorList>
    </citation>
    <scope>NUCLEOTIDE SEQUENCE [LARGE SCALE GENOMIC DNA]</scope>
    <source>
        <strain evidence="11 12">DSM 44580</strain>
    </source>
</reference>
<protein>
    <recommendedName>
        <fullName evidence="8">Transport permease protein</fullName>
    </recommendedName>
</protein>
<organism evidence="11 12">
    <name type="scientific">Crossiella equi</name>
    <dbReference type="NCBI Taxonomy" id="130796"/>
    <lineage>
        <taxon>Bacteria</taxon>
        <taxon>Bacillati</taxon>
        <taxon>Actinomycetota</taxon>
        <taxon>Actinomycetes</taxon>
        <taxon>Pseudonocardiales</taxon>
        <taxon>Pseudonocardiaceae</taxon>
        <taxon>Crossiella</taxon>
    </lineage>
</organism>
<feature type="domain" description="ABC transmembrane type-2" evidence="10">
    <location>
        <begin position="47"/>
        <end position="279"/>
    </location>
</feature>
<evidence type="ECO:0000313" key="11">
    <source>
        <dbReference type="EMBL" id="MBP2474247.1"/>
    </source>
</evidence>
<feature type="transmembrane region" description="Helical" evidence="8">
    <location>
        <begin position="199"/>
        <end position="218"/>
    </location>
</feature>
<dbReference type="InterPro" id="IPR051328">
    <property type="entry name" value="T7SS_ABC-Transporter"/>
</dbReference>
<dbReference type="Proteomes" id="UP001519363">
    <property type="component" value="Unassembled WGS sequence"/>
</dbReference>
<feature type="transmembrane region" description="Helical" evidence="8">
    <location>
        <begin position="49"/>
        <end position="70"/>
    </location>
</feature>
<sequence>MTTTVTRPEAVQPGEAGTPGPWRGSGLGTQILVLTNRSLRPILRDPKTVVFSLMQPLLMLVLFSQVFRVIAEGPMFPKGVSYIDYLLPAIMVTTATMVGVQAGVGLTSDMKNGVLARFRSMPVSPVAVLVARSIADLTRGLIELVVMLVAAALFFGFAPAGGFFGVAGALLLALAVGWSLGWLFLAAAAWLRESTTAQMVGMMALFPLQFASSAFVPVESLPNWLQVVAQVNPLSYAINASRDLALAQPVGSGVTSALLVSAGIAVVGVFVAVRGFRRP</sequence>
<feature type="transmembrane region" description="Helical" evidence="8">
    <location>
        <begin position="254"/>
        <end position="273"/>
    </location>
</feature>
<evidence type="ECO:0000256" key="7">
    <source>
        <dbReference type="ARBA" id="ARBA00023251"/>
    </source>
</evidence>
<dbReference type="InterPro" id="IPR013525">
    <property type="entry name" value="ABC2_TM"/>
</dbReference>
<evidence type="ECO:0000256" key="2">
    <source>
        <dbReference type="ARBA" id="ARBA00007783"/>
    </source>
</evidence>
<dbReference type="PRINTS" id="PR00164">
    <property type="entry name" value="ABC2TRNSPORT"/>
</dbReference>
<keyword evidence="12" id="KW-1185">Reference proteome</keyword>
<name>A0ABS5ACD2_9PSEU</name>
<evidence type="ECO:0000256" key="5">
    <source>
        <dbReference type="ARBA" id="ARBA00022989"/>
    </source>
</evidence>